<feature type="compositionally biased region" description="Polar residues" evidence="1">
    <location>
        <begin position="176"/>
        <end position="186"/>
    </location>
</feature>
<keyword evidence="3" id="KW-1185">Reference proteome</keyword>
<reference evidence="2" key="1">
    <citation type="submission" date="2023-08" db="EMBL/GenBank/DDBJ databases">
        <authorList>
            <person name="Alioto T."/>
            <person name="Alioto T."/>
            <person name="Gomez Garrido J."/>
        </authorList>
    </citation>
    <scope>NUCLEOTIDE SEQUENCE</scope>
</reference>
<feature type="region of interest" description="Disordered" evidence="1">
    <location>
        <begin position="173"/>
        <end position="201"/>
    </location>
</feature>
<evidence type="ECO:0000313" key="2">
    <source>
        <dbReference type="EMBL" id="CAJ1066725.1"/>
    </source>
</evidence>
<protein>
    <submittedName>
        <fullName evidence="2">Uncharacterized protein LOC116058001 isoform X3</fullName>
    </submittedName>
</protein>
<accession>A0AAV1FZN2</accession>
<sequence>MPPSSDALHQHLLRVAYQVLPLKVFSLVDYSNTESDESVTNKPMSSPCHEVFPKLRTNSILMQTEPDFGRPQYDSNESVVDKTSDEDSVTDHSSMHSVCELVRKLRRTKSILMTLCAIKTDHVKSSDPAVMSEKQMEEASCSQDTPQQMTLCAIKTDHVKSSDPAVVSEKCMEEASCSQDTPQQVKLNRKEHLGRRQRLEQ</sequence>
<feature type="compositionally biased region" description="Basic and acidic residues" evidence="1">
    <location>
        <begin position="79"/>
        <end position="91"/>
    </location>
</feature>
<name>A0AAV1FZN2_XYRNO</name>
<gene>
    <name evidence="2" type="ORF">XNOV1_A012055</name>
</gene>
<dbReference type="AlphaFoldDB" id="A0AAV1FZN2"/>
<evidence type="ECO:0000313" key="3">
    <source>
        <dbReference type="Proteomes" id="UP001178508"/>
    </source>
</evidence>
<evidence type="ECO:0000256" key="1">
    <source>
        <dbReference type="SAM" id="MobiDB-lite"/>
    </source>
</evidence>
<dbReference type="EMBL" id="OY660874">
    <property type="protein sequence ID" value="CAJ1066725.1"/>
    <property type="molecule type" value="Genomic_DNA"/>
</dbReference>
<proteinExistence type="predicted"/>
<organism evidence="2 3">
    <name type="scientific">Xyrichtys novacula</name>
    <name type="common">Pearly razorfish</name>
    <name type="synonym">Hemipteronotus novacula</name>
    <dbReference type="NCBI Taxonomy" id="13765"/>
    <lineage>
        <taxon>Eukaryota</taxon>
        <taxon>Metazoa</taxon>
        <taxon>Chordata</taxon>
        <taxon>Craniata</taxon>
        <taxon>Vertebrata</taxon>
        <taxon>Euteleostomi</taxon>
        <taxon>Actinopterygii</taxon>
        <taxon>Neopterygii</taxon>
        <taxon>Teleostei</taxon>
        <taxon>Neoteleostei</taxon>
        <taxon>Acanthomorphata</taxon>
        <taxon>Eupercaria</taxon>
        <taxon>Labriformes</taxon>
        <taxon>Labridae</taxon>
        <taxon>Xyrichtys</taxon>
    </lineage>
</organism>
<feature type="compositionally biased region" description="Basic residues" evidence="1">
    <location>
        <begin position="187"/>
        <end position="201"/>
    </location>
</feature>
<dbReference type="Proteomes" id="UP001178508">
    <property type="component" value="Chromosome 11"/>
</dbReference>
<feature type="region of interest" description="Disordered" evidence="1">
    <location>
        <begin position="66"/>
        <end position="91"/>
    </location>
</feature>